<dbReference type="Proteomes" id="UP001164743">
    <property type="component" value="Chromosome 4A"/>
</dbReference>
<sequence>MADSQESMISRLTNSFNSLGNEGSPKEVRHHEALVRAELARVHDAYFILWHGVNAPDPLAVFDQVDIRKELLDQLQSKRLPSLRRQVDSLSKAFIARSDLDKKPITKLKLVLKILSKLDVTMGKIKFAIACIQPELETADVRHDKDFKKLKSYTCCRLGLRIYTTNGYVCDLLQTYRRLIEESGHSFPQQPEKRAEVLTLTDACSGSIDEALTFMDQSELNYIQDEWRLCIEWITETLELFLEFVNRTTARLKKMETSRMRPHPGMSHARTSVIAAIKLSRLFVAQMLKISNDTENFRMVPDLTSRELDKFLTYPATIPSSIKCLVYGLSEDIGDDQFNDPAIIHKAITHTLSAPRIILLMLNYMFVPVCHQADQPSPRIYHKAWFCQWNKLYLLATQAFHQDPGFLVPQP</sequence>
<keyword evidence="2" id="KW-1185">Reference proteome</keyword>
<organism evidence="1 2">
    <name type="scientific">Puccinia triticina</name>
    <dbReference type="NCBI Taxonomy" id="208348"/>
    <lineage>
        <taxon>Eukaryota</taxon>
        <taxon>Fungi</taxon>
        <taxon>Dikarya</taxon>
        <taxon>Basidiomycota</taxon>
        <taxon>Pucciniomycotina</taxon>
        <taxon>Pucciniomycetes</taxon>
        <taxon>Pucciniales</taxon>
        <taxon>Pucciniaceae</taxon>
        <taxon>Puccinia</taxon>
    </lineage>
</organism>
<dbReference type="RefSeq" id="XP_053019213.1">
    <property type="nucleotide sequence ID" value="XM_053167956.1"/>
</dbReference>
<gene>
    <name evidence="1" type="ORF">PtA15_4A106</name>
</gene>
<dbReference type="GeneID" id="77808851"/>
<evidence type="ECO:0000313" key="2">
    <source>
        <dbReference type="Proteomes" id="UP001164743"/>
    </source>
</evidence>
<reference evidence="1" key="1">
    <citation type="submission" date="2022-10" db="EMBL/GenBank/DDBJ databases">
        <title>Puccinia triticina Genome sequencing and assembly.</title>
        <authorList>
            <person name="Li C."/>
        </authorList>
    </citation>
    <scope>NUCLEOTIDE SEQUENCE</scope>
    <source>
        <strain evidence="1">Pt15</strain>
    </source>
</reference>
<dbReference type="EMBL" id="CP110424">
    <property type="protein sequence ID" value="WAQ83658.1"/>
    <property type="molecule type" value="Genomic_DNA"/>
</dbReference>
<protein>
    <submittedName>
        <fullName evidence="1">Uncharacterized protein</fullName>
    </submittedName>
</protein>
<dbReference type="PANTHER" id="PTHR33069:SF3">
    <property type="entry name" value="DYNEIN HEAVY CHAIN TAIL DOMAIN-CONTAINING PROTEIN"/>
    <property type="match status" value="1"/>
</dbReference>
<accession>A0ABY7CFI7</accession>
<name>A0ABY7CFI7_9BASI</name>
<dbReference type="PANTHER" id="PTHR33069">
    <property type="entry name" value="CHROMOSOME 7, WHOLE GENOME SHOTGUN SEQUENCE-RELATED"/>
    <property type="match status" value="1"/>
</dbReference>
<evidence type="ECO:0000313" key="1">
    <source>
        <dbReference type="EMBL" id="WAQ83658.1"/>
    </source>
</evidence>
<proteinExistence type="predicted"/>